<gene>
    <name evidence="1" type="ORF">I9W95_17255</name>
</gene>
<name>A0ABS7ZUC2_9GAMM</name>
<comment type="caution">
    <text evidence="1">The sequence shown here is derived from an EMBL/GenBank/DDBJ whole genome shotgun (WGS) entry which is preliminary data.</text>
</comment>
<evidence type="ECO:0000313" key="1">
    <source>
        <dbReference type="EMBL" id="MCA6065347.1"/>
    </source>
</evidence>
<protein>
    <submittedName>
        <fullName evidence="1">Uncharacterized protein</fullName>
    </submittedName>
</protein>
<organism evidence="1 2">
    <name type="scientific">Thalassolituus marinus</name>
    <dbReference type="NCBI Taxonomy" id="671053"/>
    <lineage>
        <taxon>Bacteria</taxon>
        <taxon>Pseudomonadati</taxon>
        <taxon>Pseudomonadota</taxon>
        <taxon>Gammaproteobacteria</taxon>
        <taxon>Oceanospirillales</taxon>
        <taxon>Oceanospirillaceae</taxon>
        <taxon>Thalassolituus</taxon>
    </lineage>
</organism>
<accession>A0ABS7ZUC2</accession>
<keyword evidence="2" id="KW-1185">Reference proteome</keyword>
<evidence type="ECO:0000313" key="2">
    <source>
        <dbReference type="Proteomes" id="UP000714380"/>
    </source>
</evidence>
<reference evidence="1 2" key="1">
    <citation type="submission" date="2020-12" db="EMBL/GenBank/DDBJ databases">
        <title>Novel Thalassolituus-related marine hydrocarbonoclastic bacteria mediated algae-derived hydrocarbons mineralization in twilight zone of the northern South China Sea.</title>
        <authorList>
            <person name="Dong C."/>
        </authorList>
    </citation>
    <scope>NUCLEOTIDE SEQUENCE [LARGE SCALE GENOMIC DNA]</scope>
    <source>
        <strain evidence="1 2">IMCC1826</strain>
    </source>
</reference>
<dbReference type="EMBL" id="JAEDAH010000105">
    <property type="protein sequence ID" value="MCA6065347.1"/>
    <property type="molecule type" value="Genomic_DNA"/>
</dbReference>
<sequence>MDLPSVTPWQFVSRKLTSWLLEHIEYQLVSRDSPCDCCAAKPDTWPTPCKAAVVKDGYGRELHICEDCIPLYQSNADVMGVERAAGNSGGVVPNKFGMLASVLVVVDQAGVTLMAPKKIADKLPSSFPVNTYEYPSLSDAYQRIYTRDWQYPAVFITDLGKKKGELVRNLRFSYSAEKAFLCTAENVSPLNLGAIKECLNIASSMDKKARTLAIKLMRDAPNGRITPKNMALAIKDQPNVKSLLIAATTDPVMRIAVAQAMKNV</sequence>
<dbReference type="Proteomes" id="UP000714380">
    <property type="component" value="Unassembled WGS sequence"/>
</dbReference>
<dbReference type="RefSeq" id="WP_225677205.1">
    <property type="nucleotide sequence ID" value="NZ_JAEDAH010000105.1"/>
</dbReference>
<proteinExistence type="predicted"/>